<dbReference type="InterPro" id="IPR054402">
    <property type="entry name" value="Tt1218-like_dom"/>
</dbReference>
<dbReference type="Pfam" id="PF07963">
    <property type="entry name" value="N_methyl"/>
    <property type="match status" value="1"/>
</dbReference>
<dbReference type="InterPro" id="IPR012902">
    <property type="entry name" value="N_methyl_site"/>
</dbReference>
<reference evidence="4" key="2">
    <citation type="submission" date="2023-07" db="EMBL/GenBank/DDBJ databases">
        <title>Shewanella mangrovi sp. nov., an acetaldehyde- degrading bacterium isolated from mangrove sediment.</title>
        <authorList>
            <person name="Liu Y."/>
        </authorList>
    </citation>
    <scope>NUCLEOTIDE SEQUENCE [LARGE SCALE GENOMIC DNA]</scope>
    <source>
        <strain evidence="4">C32</strain>
    </source>
</reference>
<comment type="caution">
    <text evidence="3">The sequence shown here is derived from an EMBL/GenBank/DDBJ whole genome shotgun (WGS) entry which is preliminary data.</text>
</comment>
<keyword evidence="1" id="KW-0472">Membrane</keyword>
<dbReference type="Pfam" id="PF22150">
    <property type="entry name" value="Tt1218-like"/>
    <property type="match status" value="1"/>
</dbReference>
<evidence type="ECO:0000259" key="2">
    <source>
        <dbReference type="Pfam" id="PF22150"/>
    </source>
</evidence>
<dbReference type="InterPro" id="IPR013362">
    <property type="entry name" value="Pilus_4_PilV"/>
</dbReference>
<organism evidence="3 4">
    <name type="scientific">Shewanella electrica</name>
    <dbReference type="NCBI Taxonomy" id="515560"/>
    <lineage>
        <taxon>Bacteria</taxon>
        <taxon>Pseudomonadati</taxon>
        <taxon>Pseudomonadota</taxon>
        <taxon>Gammaproteobacteria</taxon>
        <taxon>Alteromonadales</taxon>
        <taxon>Shewanellaceae</taxon>
        <taxon>Shewanella</taxon>
    </lineage>
</organism>
<evidence type="ECO:0000256" key="1">
    <source>
        <dbReference type="SAM" id="Phobius"/>
    </source>
</evidence>
<protein>
    <submittedName>
        <fullName evidence="3">Type IV pilus modification protein PilV</fullName>
    </submittedName>
</protein>
<reference evidence="3 4" key="1">
    <citation type="submission" date="2022-02" db="EMBL/GenBank/DDBJ databases">
        <authorList>
            <person name="Zhuang L."/>
        </authorList>
    </citation>
    <scope>NUCLEOTIDE SEQUENCE [LARGE SCALE GENOMIC DNA]</scope>
    <source>
        <strain evidence="3 4">C32</strain>
    </source>
</reference>
<keyword evidence="4" id="KW-1185">Reference proteome</keyword>
<evidence type="ECO:0000313" key="3">
    <source>
        <dbReference type="EMBL" id="MCS4555267.1"/>
    </source>
</evidence>
<keyword evidence="1" id="KW-1133">Transmembrane helix</keyword>
<dbReference type="EMBL" id="JAKOGG010000001">
    <property type="protein sequence ID" value="MCS4555267.1"/>
    <property type="molecule type" value="Genomic_DNA"/>
</dbReference>
<proteinExistence type="predicted"/>
<dbReference type="Proteomes" id="UP001201549">
    <property type="component" value="Unassembled WGS sequence"/>
</dbReference>
<keyword evidence="1" id="KW-0812">Transmembrane</keyword>
<feature type="transmembrane region" description="Helical" evidence="1">
    <location>
        <begin position="12"/>
        <end position="35"/>
    </location>
</feature>
<dbReference type="NCBIfam" id="TIGR02523">
    <property type="entry name" value="type_IV_pilV"/>
    <property type="match status" value="1"/>
</dbReference>
<name>A0ABT2FG26_9GAMM</name>
<dbReference type="NCBIfam" id="TIGR02532">
    <property type="entry name" value="IV_pilin_GFxxxE"/>
    <property type="match status" value="1"/>
</dbReference>
<sequence length="181" mass="19804">MLKNKRGGFSLIEVMVALVILVIGLIGIFNLHIVAKRSSFESFQQTQAAYLANDMLNRMKSNRTELANYAGTYGALAAGETVPTSCDQSGANCNSSNMRVWDLYQWRWTFSGGAEVDNGKNVGGLDTTTACIVVNDRNVNIVIAWRGIREMAGKVSSSSNCGSALNNRRRLFELASVIERN</sequence>
<accession>A0ABT2FG26</accession>
<evidence type="ECO:0000313" key="4">
    <source>
        <dbReference type="Proteomes" id="UP001201549"/>
    </source>
</evidence>
<feature type="domain" description="Type IV pilin Tt1218-like" evidence="2">
    <location>
        <begin position="35"/>
        <end position="103"/>
    </location>
</feature>
<gene>
    <name evidence="3" type="primary">pilV</name>
    <name evidence="3" type="ORF">L9G74_02325</name>
</gene>